<evidence type="ECO:0000256" key="1">
    <source>
        <dbReference type="SAM" id="MobiDB-lite"/>
    </source>
</evidence>
<accession>A0A8S9NTQ5</accession>
<dbReference type="EMBL" id="QGKX02001521">
    <property type="protein sequence ID" value="KAF3505545.1"/>
    <property type="molecule type" value="Genomic_DNA"/>
</dbReference>
<proteinExistence type="predicted"/>
<dbReference type="Proteomes" id="UP000712600">
    <property type="component" value="Unassembled WGS sequence"/>
</dbReference>
<evidence type="ECO:0000313" key="2">
    <source>
        <dbReference type="EMBL" id="KAF3505545.1"/>
    </source>
</evidence>
<protein>
    <submittedName>
        <fullName evidence="2">Uncharacterized protein</fullName>
    </submittedName>
</protein>
<dbReference type="AlphaFoldDB" id="A0A8S9NTQ5"/>
<evidence type="ECO:0000313" key="3">
    <source>
        <dbReference type="Proteomes" id="UP000712600"/>
    </source>
</evidence>
<feature type="region of interest" description="Disordered" evidence="1">
    <location>
        <begin position="90"/>
        <end position="150"/>
    </location>
</feature>
<reference evidence="2" key="1">
    <citation type="submission" date="2019-12" db="EMBL/GenBank/DDBJ databases">
        <title>Genome sequencing and annotation of Brassica cretica.</title>
        <authorList>
            <person name="Studholme D.J."/>
            <person name="Sarris P."/>
        </authorList>
    </citation>
    <scope>NUCLEOTIDE SEQUENCE</scope>
    <source>
        <strain evidence="2">PFS-109/04</strain>
        <tissue evidence="2">Leaf</tissue>
    </source>
</reference>
<sequence>MACTTSHAGPYAPTLAEPPFEVSGGPLAAGSPYPPVCSGLLAGEAFYSDNSARPAMVMMLLVADEASVPQGEVYPHEEKESFHCRVDRHGTPFGNRVSSDNSRVQPLKNKITPGNPSLSPLARTQDAHHAVAHGRGSVPNRYKPPNPPQL</sequence>
<comment type="caution">
    <text evidence="2">The sequence shown here is derived from an EMBL/GenBank/DDBJ whole genome shotgun (WGS) entry which is preliminary data.</text>
</comment>
<organism evidence="2 3">
    <name type="scientific">Brassica cretica</name>
    <name type="common">Mustard</name>
    <dbReference type="NCBI Taxonomy" id="69181"/>
    <lineage>
        <taxon>Eukaryota</taxon>
        <taxon>Viridiplantae</taxon>
        <taxon>Streptophyta</taxon>
        <taxon>Embryophyta</taxon>
        <taxon>Tracheophyta</taxon>
        <taxon>Spermatophyta</taxon>
        <taxon>Magnoliopsida</taxon>
        <taxon>eudicotyledons</taxon>
        <taxon>Gunneridae</taxon>
        <taxon>Pentapetalae</taxon>
        <taxon>rosids</taxon>
        <taxon>malvids</taxon>
        <taxon>Brassicales</taxon>
        <taxon>Brassicaceae</taxon>
        <taxon>Brassiceae</taxon>
        <taxon>Brassica</taxon>
    </lineage>
</organism>
<name>A0A8S9NTQ5_BRACR</name>
<gene>
    <name evidence="2" type="ORF">F2Q69_00002985</name>
</gene>